<feature type="transmembrane region" description="Helical" evidence="8">
    <location>
        <begin position="404"/>
        <end position="423"/>
    </location>
</feature>
<reference evidence="9 10" key="1">
    <citation type="journal article" date="2007" name="Nature">
        <title>Evolution of genes and genomes on the Drosophila phylogeny.</title>
        <authorList>
            <consortium name="Drosophila 12 Genomes Consortium"/>
            <person name="Clark A.G."/>
            <person name="Eisen M.B."/>
            <person name="Smith D.R."/>
            <person name="Bergman C.M."/>
            <person name="Oliver B."/>
            <person name="Markow T.A."/>
            <person name="Kaufman T.C."/>
            <person name="Kellis M."/>
            <person name="Gelbart W."/>
            <person name="Iyer V.N."/>
            <person name="Pollard D.A."/>
            <person name="Sackton T.B."/>
            <person name="Larracuente A.M."/>
            <person name="Singh N.D."/>
            <person name="Abad J.P."/>
            <person name="Abt D.N."/>
            <person name="Adryan B."/>
            <person name="Aguade M."/>
            <person name="Akashi H."/>
            <person name="Anderson W.W."/>
            <person name="Aquadro C.F."/>
            <person name="Ardell D.H."/>
            <person name="Arguello R."/>
            <person name="Artieri C.G."/>
            <person name="Barbash D.A."/>
            <person name="Barker D."/>
            <person name="Barsanti P."/>
            <person name="Batterham P."/>
            <person name="Batzoglou S."/>
            <person name="Begun D."/>
            <person name="Bhutkar A."/>
            <person name="Blanco E."/>
            <person name="Bosak S.A."/>
            <person name="Bradley R.K."/>
            <person name="Brand A.D."/>
            <person name="Brent M.R."/>
            <person name="Brooks A.N."/>
            <person name="Brown R.H."/>
            <person name="Butlin R.K."/>
            <person name="Caggese C."/>
            <person name="Calvi B.R."/>
            <person name="Bernardo de Carvalho A."/>
            <person name="Caspi A."/>
            <person name="Castrezana S."/>
            <person name="Celniker S.E."/>
            <person name="Chang J.L."/>
            <person name="Chapple C."/>
            <person name="Chatterji S."/>
            <person name="Chinwalla A."/>
            <person name="Civetta A."/>
            <person name="Clifton S.W."/>
            <person name="Comeron J.M."/>
            <person name="Costello J.C."/>
            <person name="Coyne J.A."/>
            <person name="Daub J."/>
            <person name="David R.G."/>
            <person name="Delcher A.L."/>
            <person name="Delehaunty K."/>
            <person name="Do C.B."/>
            <person name="Ebling H."/>
            <person name="Edwards K."/>
            <person name="Eickbush T."/>
            <person name="Evans J.D."/>
            <person name="Filipski A."/>
            <person name="Findeiss S."/>
            <person name="Freyhult E."/>
            <person name="Fulton L."/>
            <person name="Fulton R."/>
            <person name="Garcia A.C."/>
            <person name="Gardiner A."/>
            <person name="Garfield D.A."/>
            <person name="Garvin B.E."/>
            <person name="Gibson G."/>
            <person name="Gilbert D."/>
            <person name="Gnerre S."/>
            <person name="Godfrey J."/>
            <person name="Good R."/>
            <person name="Gotea V."/>
            <person name="Gravely B."/>
            <person name="Greenberg A.J."/>
            <person name="Griffiths-Jones S."/>
            <person name="Gross S."/>
            <person name="Guigo R."/>
            <person name="Gustafson E.A."/>
            <person name="Haerty W."/>
            <person name="Hahn M.W."/>
            <person name="Halligan D.L."/>
            <person name="Halpern A.L."/>
            <person name="Halter G.M."/>
            <person name="Han M.V."/>
            <person name="Heger A."/>
            <person name="Hillier L."/>
            <person name="Hinrichs A.S."/>
            <person name="Holmes I."/>
            <person name="Hoskins R.A."/>
            <person name="Hubisz M.J."/>
            <person name="Hultmark D."/>
            <person name="Huntley M.A."/>
            <person name="Jaffe D.B."/>
            <person name="Jagadeeshan S."/>
            <person name="Jeck W.R."/>
            <person name="Johnson J."/>
            <person name="Jones C.D."/>
            <person name="Jordan W.C."/>
            <person name="Karpen G.H."/>
            <person name="Kataoka E."/>
            <person name="Keightley P.D."/>
            <person name="Kheradpour P."/>
            <person name="Kirkness E.F."/>
            <person name="Koerich L.B."/>
            <person name="Kristiansen K."/>
            <person name="Kudrna D."/>
            <person name="Kulathinal R.J."/>
            <person name="Kumar S."/>
            <person name="Kwok R."/>
            <person name="Lander E."/>
            <person name="Langley C.H."/>
            <person name="Lapoint R."/>
            <person name="Lazzaro B.P."/>
            <person name="Lee S.J."/>
            <person name="Levesque L."/>
            <person name="Li R."/>
            <person name="Lin C.F."/>
            <person name="Lin M.F."/>
            <person name="Lindblad-Toh K."/>
            <person name="Llopart A."/>
            <person name="Long M."/>
            <person name="Low L."/>
            <person name="Lozovsky E."/>
            <person name="Lu J."/>
            <person name="Luo M."/>
            <person name="Machado C.A."/>
            <person name="Makalowski W."/>
            <person name="Marzo M."/>
            <person name="Matsuda M."/>
            <person name="Matzkin L."/>
            <person name="McAllister B."/>
            <person name="McBride C.S."/>
            <person name="McKernan B."/>
            <person name="McKernan K."/>
            <person name="Mendez-Lago M."/>
            <person name="Minx P."/>
            <person name="Mollenhauer M.U."/>
            <person name="Montooth K."/>
            <person name="Mount S.M."/>
            <person name="Mu X."/>
            <person name="Myers E."/>
            <person name="Negre B."/>
            <person name="Newfeld S."/>
            <person name="Nielsen R."/>
            <person name="Noor M.A."/>
            <person name="O'Grady P."/>
            <person name="Pachter L."/>
            <person name="Papaceit M."/>
            <person name="Parisi M.J."/>
            <person name="Parisi M."/>
            <person name="Parts L."/>
            <person name="Pedersen J.S."/>
            <person name="Pesole G."/>
            <person name="Phillippy A.M."/>
            <person name="Ponting C.P."/>
            <person name="Pop M."/>
            <person name="Porcelli D."/>
            <person name="Powell J.R."/>
            <person name="Prohaska S."/>
            <person name="Pruitt K."/>
            <person name="Puig M."/>
            <person name="Quesneville H."/>
            <person name="Ram K.R."/>
            <person name="Rand D."/>
            <person name="Rasmussen M.D."/>
            <person name="Reed L.K."/>
            <person name="Reenan R."/>
            <person name="Reily A."/>
            <person name="Remington K.A."/>
            <person name="Rieger T.T."/>
            <person name="Ritchie M.G."/>
            <person name="Robin C."/>
            <person name="Rogers Y.H."/>
            <person name="Rohde C."/>
            <person name="Rozas J."/>
            <person name="Rubenfield M.J."/>
            <person name="Ruiz A."/>
            <person name="Russo S."/>
            <person name="Salzberg S.L."/>
            <person name="Sanchez-Gracia A."/>
            <person name="Saranga D.J."/>
            <person name="Sato H."/>
            <person name="Schaeffer S.W."/>
            <person name="Schatz M.C."/>
            <person name="Schlenke T."/>
            <person name="Schwartz R."/>
            <person name="Segarra C."/>
            <person name="Singh R.S."/>
            <person name="Sirot L."/>
            <person name="Sirota M."/>
            <person name="Sisneros N.B."/>
            <person name="Smith C.D."/>
            <person name="Smith T.F."/>
            <person name="Spieth J."/>
            <person name="Stage D.E."/>
            <person name="Stark A."/>
            <person name="Stephan W."/>
            <person name="Strausberg R.L."/>
            <person name="Strempel S."/>
            <person name="Sturgill D."/>
            <person name="Sutton G."/>
            <person name="Sutton G.G."/>
            <person name="Tao W."/>
            <person name="Teichmann S."/>
            <person name="Tobari Y.N."/>
            <person name="Tomimura Y."/>
            <person name="Tsolas J.M."/>
            <person name="Valente V.L."/>
            <person name="Venter E."/>
            <person name="Venter J.C."/>
            <person name="Vicario S."/>
            <person name="Vieira F.G."/>
            <person name="Vilella A.J."/>
            <person name="Villasante A."/>
            <person name="Walenz B."/>
            <person name="Wang J."/>
            <person name="Wasserman M."/>
            <person name="Watts T."/>
            <person name="Wilson D."/>
            <person name="Wilson R.K."/>
            <person name="Wing R.A."/>
            <person name="Wolfner M.F."/>
            <person name="Wong A."/>
            <person name="Wong G.K."/>
            <person name="Wu C.I."/>
            <person name="Wu G."/>
            <person name="Yamamoto D."/>
            <person name="Yang H.P."/>
            <person name="Yang S.P."/>
            <person name="Yorke J.A."/>
            <person name="Yoshida K."/>
            <person name="Zdobnov E."/>
            <person name="Zhang P."/>
            <person name="Zhang Y."/>
            <person name="Zimin A.V."/>
            <person name="Baldwin J."/>
            <person name="Abdouelleil A."/>
            <person name="Abdulkadir J."/>
            <person name="Abebe A."/>
            <person name="Abera B."/>
            <person name="Abreu J."/>
            <person name="Acer S.C."/>
            <person name="Aftuck L."/>
            <person name="Alexander A."/>
            <person name="An P."/>
            <person name="Anderson E."/>
            <person name="Anderson S."/>
            <person name="Arachi H."/>
            <person name="Azer M."/>
            <person name="Bachantsang P."/>
            <person name="Barry A."/>
            <person name="Bayul T."/>
            <person name="Berlin A."/>
            <person name="Bessette D."/>
            <person name="Bloom T."/>
            <person name="Blye J."/>
            <person name="Boguslavskiy L."/>
            <person name="Bonnet C."/>
            <person name="Boukhgalter B."/>
            <person name="Bourzgui I."/>
            <person name="Brown A."/>
            <person name="Cahill P."/>
            <person name="Channer S."/>
            <person name="Cheshatsang Y."/>
            <person name="Chuda L."/>
            <person name="Citroen M."/>
            <person name="Collymore A."/>
            <person name="Cooke P."/>
            <person name="Costello M."/>
            <person name="D'Aco K."/>
            <person name="Daza R."/>
            <person name="De Haan G."/>
            <person name="DeGray S."/>
            <person name="DeMaso C."/>
            <person name="Dhargay N."/>
            <person name="Dooley K."/>
            <person name="Dooley E."/>
            <person name="Doricent M."/>
            <person name="Dorje P."/>
            <person name="Dorjee K."/>
            <person name="Dupes A."/>
            <person name="Elong R."/>
            <person name="Falk J."/>
            <person name="Farina A."/>
            <person name="Faro S."/>
            <person name="Ferguson D."/>
            <person name="Fisher S."/>
            <person name="Foley C.D."/>
            <person name="Franke A."/>
            <person name="Friedrich D."/>
            <person name="Gadbois L."/>
            <person name="Gearin G."/>
            <person name="Gearin C.R."/>
            <person name="Giannoukos G."/>
            <person name="Goode T."/>
            <person name="Graham J."/>
            <person name="Grandbois E."/>
            <person name="Grewal S."/>
            <person name="Gyaltsen K."/>
            <person name="Hafez N."/>
            <person name="Hagos B."/>
            <person name="Hall J."/>
            <person name="Henson C."/>
            <person name="Hollinger A."/>
            <person name="Honan T."/>
            <person name="Huard M.D."/>
            <person name="Hughes L."/>
            <person name="Hurhula B."/>
            <person name="Husby M.E."/>
            <person name="Kamat A."/>
            <person name="Kanga B."/>
            <person name="Kashin S."/>
            <person name="Khazanovich D."/>
            <person name="Kisner P."/>
            <person name="Lance K."/>
            <person name="Lara M."/>
            <person name="Lee W."/>
            <person name="Lennon N."/>
            <person name="Letendre F."/>
            <person name="LeVine R."/>
            <person name="Lipovsky A."/>
            <person name="Liu X."/>
            <person name="Liu J."/>
            <person name="Liu S."/>
            <person name="Lokyitsang T."/>
            <person name="Lokyitsang Y."/>
            <person name="Lubonja R."/>
            <person name="Lui A."/>
            <person name="MacDonald P."/>
            <person name="Magnisalis V."/>
            <person name="Maru K."/>
            <person name="Matthews C."/>
            <person name="McCusker W."/>
            <person name="McDonough S."/>
            <person name="Mehta T."/>
            <person name="Meldrim J."/>
            <person name="Meneus L."/>
            <person name="Mihai O."/>
            <person name="Mihalev A."/>
            <person name="Mihova T."/>
            <person name="Mittelman R."/>
            <person name="Mlenga V."/>
            <person name="Montmayeur A."/>
            <person name="Mulrain L."/>
            <person name="Navidi A."/>
            <person name="Naylor J."/>
            <person name="Negash T."/>
            <person name="Nguyen T."/>
            <person name="Nguyen N."/>
            <person name="Nicol R."/>
            <person name="Norbu C."/>
            <person name="Norbu N."/>
            <person name="Novod N."/>
            <person name="O'Neill B."/>
            <person name="Osman S."/>
            <person name="Markiewicz E."/>
            <person name="Oyono O.L."/>
            <person name="Patti C."/>
            <person name="Phunkhang P."/>
            <person name="Pierre F."/>
            <person name="Priest M."/>
            <person name="Raghuraman S."/>
            <person name="Rege F."/>
            <person name="Reyes R."/>
            <person name="Rise C."/>
            <person name="Rogov P."/>
            <person name="Ross K."/>
            <person name="Ryan E."/>
            <person name="Settipalli S."/>
            <person name="Shea T."/>
            <person name="Sherpa N."/>
            <person name="Shi L."/>
            <person name="Shih D."/>
            <person name="Sparrow T."/>
            <person name="Spaulding J."/>
            <person name="Stalker J."/>
            <person name="Stange-Thomann N."/>
            <person name="Stavropoulos S."/>
            <person name="Stone C."/>
            <person name="Strader C."/>
            <person name="Tesfaye S."/>
            <person name="Thomson T."/>
            <person name="Thoulutsang Y."/>
            <person name="Thoulutsang D."/>
            <person name="Topham K."/>
            <person name="Topping I."/>
            <person name="Tsamla T."/>
            <person name="Vassiliev H."/>
            <person name="Vo A."/>
            <person name="Wangchuk T."/>
            <person name="Wangdi T."/>
            <person name="Weiand M."/>
            <person name="Wilkinson J."/>
            <person name="Wilson A."/>
            <person name="Yadav S."/>
            <person name="Young G."/>
            <person name="Yu Q."/>
            <person name="Zembek L."/>
            <person name="Zhong D."/>
            <person name="Zimmer A."/>
            <person name="Zwirko Z."/>
            <person name="Jaffe D.B."/>
            <person name="Alvarez P."/>
            <person name="Brockman W."/>
            <person name="Butler J."/>
            <person name="Chin C."/>
            <person name="Gnerre S."/>
            <person name="Grabherr M."/>
            <person name="Kleber M."/>
            <person name="Mauceli E."/>
            <person name="MacCallum I."/>
        </authorList>
    </citation>
    <scope>NUCLEOTIDE SEQUENCE [LARGE SCALE GENOMIC DNA]</scope>
    <source>
        <strain evidence="10">Tucson 14024-0371.13</strain>
    </source>
</reference>
<sequence length="429" mass="49721">MSVTRVLSLVAMSVLSLLHGLTRVLGLLAVQKPSSCIANRRVRMKSGYWRLHGWLMLIFVGVYSPFAFWSIYNRMAFLRQNKMLFLVSLNRFAGLLLWATVCLWISCSKQSKIIKCLNGLIKCHKTLQRMMYTQELKDSLNCLANMNHVTKMVLLIVFTIMSAAQPMQILKDDPMVRENFMYAFSLVFTYSCQLILQLSLTIFTFILLFVAHLVRHSNLLLARTLSDAGGILESSRRARLGPNRQRLYAAQQQWLAFELLRVLHLHQKLLKLHQCICRLHGVQAVCFVVFVPIECMVHLFFTYFMRNSKFILRKYGKPFPFNYYGICFQIGLFSNLLLVILCTRLSERQFTRTRELLRSAVFCFPSECTEKKLIHTLHYYGLFLKNAGHIFTVSACGLFKLDNVLLFCIVGAILNYLMILIQFDKLINK</sequence>
<name>B3M9S3_DROAN</name>
<evidence type="ECO:0000256" key="3">
    <source>
        <dbReference type="ARBA" id="ARBA00022692"/>
    </source>
</evidence>
<comment type="similarity">
    <text evidence="8">Belongs to the insect chemoreceptor superfamily. Gustatory receptor (GR) family.</text>
</comment>
<dbReference type="GO" id="GO:0007165">
    <property type="term" value="P:signal transduction"/>
    <property type="evidence" value="ECO:0007669"/>
    <property type="project" value="UniProtKB-KW"/>
</dbReference>
<keyword evidence="5 8" id="KW-0472">Membrane</keyword>
<dbReference type="OMA" id="FCIVEGM"/>
<accession>B3M9S3</accession>
<dbReference type="AlphaFoldDB" id="B3M9S3"/>
<keyword evidence="4 8" id="KW-1133">Transmembrane helix</keyword>
<protein>
    <recommendedName>
        <fullName evidence="8">Gustatory receptor</fullName>
    </recommendedName>
</protein>
<dbReference type="InterPro" id="IPR013604">
    <property type="entry name" value="7TM_chemorcpt"/>
</dbReference>
<dbReference type="KEGG" id="dan:6506751"/>
<dbReference type="InParanoid" id="B3M9S3"/>
<evidence type="ECO:0000313" key="9">
    <source>
        <dbReference type="EMBL" id="EDV40114.1"/>
    </source>
</evidence>
<evidence type="ECO:0000256" key="4">
    <source>
        <dbReference type="ARBA" id="ARBA00022989"/>
    </source>
</evidence>
<dbReference type="GO" id="GO:0008049">
    <property type="term" value="P:male courtship behavior"/>
    <property type="evidence" value="ECO:0007669"/>
    <property type="project" value="TreeGrafter"/>
</dbReference>
<dbReference type="GO" id="GO:0030425">
    <property type="term" value="C:dendrite"/>
    <property type="evidence" value="ECO:0007669"/>
    <property type="project" value="TreeGrafter"/>
</dbReference>
<dbReference type="PhylomeDB" id="B3M9S3"/>
<dbReference type="EMBL" id="CH902618">
    <property type="protein sequence ID" value="EDV40114.1"/>
    <property type="molecule type" value="Genomic_DNA"/>
</dbReference>
<feature type="transmembrane region" description="Helical" evidence="8">
    <location>
        <begin position="182"/>
        <end position="214"/>
    </location>
</feature>
<dbReference type="eggNOG" id="ENOG502T3Q4">
    <property type="taxonomic scope" value="Eukaryota"/>
</dbReference>
<dbReference type="Pfam" id="PF08395">
    <property type="entry name" value="7tm_7"/>
    <property type="match status" value="1"/>
</dbReference>
<organism evidence="9 10">
    <name type="scientific">Drosophila ananassae</name>
    <name type="common">Fruit fly</name>
    <dbReference type="NCBI Taxonomy" id="7217"/>
    <lineage>
        <taxon>Eukaryota</taxon>
        <taxon>Metazoa</taxon>
        <taxon>Ecdysozoa</taxon>
        <taxon>Arthropoda</taxon>
        <taxon>Hexapoda</taxon>
        <taxon>Insecta</taxon>
        <taxon>Pterygota</taxon>
        <taxon>Neoptera</taxon>
        <taxon>Endopterygota</taxon>
        <taxon>Diptera</taxon>
        <taxon>Brachycera</taxon>
        <taxon>Muscomorpha</taxon>
        <taxon>Ephydroidea</taxon>
        <taxon>Drosophilidae</taxon>
        <taxon>Drosophila</taxon>
        <taxon>Sophophora</taxon>
    </lineage>
</organism>
<evidence type="ECO:0000256" key="1">
    <source>
        <dbReference type="ARBA" id="ARBA00004651"/>
    </source>
</evidence>
<keyword evidence="6 8" id="KW-0675">Receptor</keyword>
<comment type="function">
    <text evidence="8">Gustatory receptor which mediates acceptance or avoidance behavior, depending on its substrates.</text>
</comment>
<evidence type="ECO:0000256" key="2">
    <source>
        <dbReference type="ARBA" id="ARBA00022475"/>
    </source>
</evidence>
<keyword evidence="10" id="KW-1185">Reference proteome</keyword>
<evidence type="ECO:0000256" key="7">
    <source>
        <dbReference type="ARBA" id="ARBA00023224"/>
    </source>
</evidence>
<dbReference type="PANTHER" id="PTHR21143:SF123">
    <property type="entry name" value="GUSTATORY RECEPTOR FOR SUGAR TASTE 43A-RELATED"/>
    <property type="match status" value="1"/>
</dbReference>
<keyword evidence="2 8" id="KW-1003">Cell membrane</keyword>
<dbReference type="OrthoDB" id="10068192at2759"/>
<dbReference type="GO" id="GO:0030424">
    <property type="term" value="C:axon"/>
    <property type="evidence" value="ECO:0007669"/>
    <property type="project" value="TreeGrafter"/>
</dbReference>
<dbReference type="GO" id="GO:0043025">
    <property type="term" value="C:neuronal cell body"/>
    <property type="evidence" value="ECO:0007669"/>
    <property type="project" value="TreeGrafter"/>
</dbReference>
<dbReference type="GO" id="GO:0050909">
    <property type="term" value="P:sensory perception of taste"/>
    <property type="evidence" value="ECO:0007669"/>
    <property type="project" value="InterPro"/>
</dbReference>
<dbReference type="GeneID" id="6506751"/>
<comment type="subcellular location">
    <subcellularLocation>
        <location evidence="1 8">Cell membrane</location>
        <topology evidence="1 8">Multi-pass membrane protein</topology>
    </subcellularLocation>
</comment>
<evidence type="ECO:0000256" key="5">
    <source>
        <dbReference type="ARBA" id="ARBA00023136"/>
    </source>
</evidence>
<feature type="transmembrane region" description="Helical" evidence="8">
    <location>
        <begin position="84"/>
        <end position="105"/>
    </location>
</feature>
<dbReference type="Proteomes" id="UP000007801">
    <property type="component" value="Unassembled WGS sequence"/>
</dbReference>
<keyword evidence="3 8" id="KW-0812">Transmembrane</keyword>
<dbReference type="GO" id="GO:0005886">
    <property type="term" value="C:plasma membrane"/>
    <property type="evidence" value="ECO:0007669"/>
    <property type="project" value="UniProtKB-SubCell"/>
</dbReference>
<keyword evidence="7 8" id="KW-0807">Transducer</keyword>
<evidence type="ECO:0000313" key="10">
    <source>
        <dbReference type="Proteomes" id="UP000007801"/>
    </source>
</evidence>
<feature type="transmembrane region" description="Helical" evidence="8">
    <location>
        <begin position="281"/>
        <end position="301"/>
    </location>
</feature>
<gene>
    <name evidence="9" type="primary">Dana\GF24117</name>
    <name evidence="9" type="synonym">dana_GLEANR_8867</name>
    <name evidence="9" type="ORF">GF24117</name>
</gene>
<feature type="transmembrane region" description="Helical" evidence="8">
    <location>
        <begin position="6"/>
        <end position="30"/>
    </location>
</feature>
<dbReference type="HOGENOM" id="CLU_687483_0_0_1"/>
<evidence type="ECO:0000256" key="8">
    <source>
        <dbReference type="RuleBase" id="RU363108"/>
    </source>
</evidence>
<feature type="transmembrane region" description="Helical" evidence="8">
    <location>
        <begin position="51"/>
        <end position="72"/>
    </location>
</feature>
<dbReference type="FunCoup" id="B3M9S3">
    <property type="interactions" value="13"/>
</dbReference>
<dbReference type="STRING" id="7217.B3M9S3"/>
<dbReference type="PANTHER" id="PTHR21143">
    <property type="entry name" value="INVERTEBRATE GUSTATORY RECEPTOR"/>
    <property type="match status" value="1"/>
</dbReference>
<evidence type="ECO:0000256" key="6">
    <source>
        <dbReference type="ARBA" id="ARBA00023170"/>
    </source>
</evidence>
<comment type="caution">
    <text evidence="8">Lacks conserved residue(s) required for the propagation of feature annotation.</text>
</comment>
<feature type="transmembrane region" description="Helical" evidence="8">
    <location>
        <begin position="321"/>
        <end position="342"/>
    </location>
</feature>
<dbReference type="CTD" id="117476"/>
<feature type="transmembrane region" description="Helical" evidence="8">
    <location>
        <begin position="152"/>
        <end position="170"/>
    </location>
</feature>
<dbReference type="GO" id="GO:0007635">
    <property type="term" value="P:chemosensory behavior"/>
    <property type="evidence" value="ECO:0007669"/>
    <property type="project" value="TreeGrafter"/>
</dbReference>
<proteinExistence type="inferred from homology"/>